<name>A0A4R3LFB0_9GAMM</name>
<comment type="caution">
    <text evidence="1">The sequence shown here is derived from an EMBL/GenBank/DDBJ whole genome shotgun (WGS) entry which is preliminary data.</text>
</comment>
<keyword evidence="2" id="KW-1185">Reference proteome</keyword>
<sequence length="374" mass="39802">MPDGQGHTEGRFNIRVEPGESFAIGSGNPGKGLVVGPASPVVPGDTLVITHVDGHPFKIHSFDLYAPYGSPSDAVDIIGRLNGVQTEILAGVSTSSHEWATRPSGFNGYIDELRIVGATPDADSLYLDNLVVEGESIPPLGEIVHGASRMVFRAEGLDDWADGGFGHSLEFPVGVDHAIESGWFLRTGSDTSQVRQPGPDTAEYHGDSATFTWADVGAAGLSATLTVTLRDSSPGLLGTRGSANWTLTLSNPSGTPEVVNLFAYSDLIPDGSMKVEADLVRDYDWLRATSGMTEVEFFGRGADGYQVTAWSDLLDLLNSVTTTLDNSGTPFIGDFTAAFHWQDRPLPANGSVTFNWVHSVNELAGDRLFGNGFE</sequence>
<protein>
    <submittedName>
        <fullName evidence="1">Uncharacterized protein</fullName>
    </submittedName>
</protein>
<gene>
    <name evidence="1" type="ORF">EDC25_10922</name>
</gene>
<evidence type="ECO:0000313" key="1">
    <source>
        <dbReference type="EMBL" id="TCS98170.1"/>
    </source>
</evidence>
<dbReference type="EMBL" id="SMAF01000009">
    <property type="protein sequence ID" value="TCS98170.1"/>
    <property type="molecule type" value="Genomic_DNA"/>
</dbReference>
<accession>A0A4R3LFB0</accession>
<organism evidence="1 2">
    <name type="scientific">Pseudofulvimonas gallinarii</name>
    <dbReference type="NCBI Taxonomy" id="634155"/>
    <lineage>
        <taxon>Bacteria</taxon>
        <taxon>Pseudomonadati</taxon>
        <taxon>Pseudomonadota</taxon>
        <taxon>Gammaproteobacteria</taxon>
        <taxon>Lysobacterales</taxon>
        <taxon>Rhodanobacteraceae</taxon>
        <taxon>Pseudofulvimonas</taxon>
    </lineage>
</organism>
<dbReference type="AlphaFoldDB" id="A0A4R3LFB0"/>
<proteinExistence type="predicted"/>
<dbReference type="Proteomes" id="UP000294599">
    <property type="component" value="Unassembled WGS sequence"/>
</dbReference>
<dbReference type="RefSeq" id="WP_123521549.1">
    <property type="nucleotide sequence ID" value="NZ_JBHLWF010000086.1"/>
</dbReference>
<reference evidence="1 2" key="1">
    <citation type="submission" date="2019-03" db="EMBL/GenBank/DDBJ databases">
        <title>Genomic Encyclopedia of Type Strains, Phase IV (KMG-IV): sequencing the most valuable type-strain genomes for metagenomic binning, comparative biology and taxonomic classification.</title>
        <authorList>
            <person name="Goeker M."/>
        </authorList>
    </citation>
    <scope>NUCLEOTIDE SEQUENCE [LARGE SCALE GENOMIC DNA]</scope>
    <source>
        <strain evidence="1 2">DSM 21944</strain>
    </source>
</reference>
<evidence type="ECO:0000313" key="2">
    <source>
        <dbReference type="Proteomes" id="UP000294599"/>
    </source>
</evidence>